<evidence type="ECO:0000313" key="2">
    <source>
        <dbReference type="Proteomes" id="UP000034350"/>
    </source>
</evidence>
<dbReference type="VEuPathDB" id="MicrosporidiaDB:AAJ76_2500019966"/>
<proteinExistence type="predicted"/>
<sequence length="222" mass="27143">MHKVTLCLTFFEFLYCHKLYQNRESNSIKNKSYFRCQKRFPEEAYHYNEENISQRFFKIFVKKTYNAFRNELRNTDYTLFKNILLDIWRIIGYNDTNKLALFVSSSLHNTSFYKIFEANEDDMYRSRGLLMIKGVNNYKLLTYLSLLKSNDYVRNPELLSIPDFYSIYDTIEFWEVKLKNNYTFENMMISLHIQSWIDNKSNQDIINWRNMYKKLKCVYRGK</sequence>
<evidence type="ECO:0000313" key="1">
    <source>
        <dbReference type="EMBL" id="KKO75297.1"/>
    </source>
</evidence>
<dbReference type="VEuPathDB" id="MicrosporidiaDB:NCER_100575"/>
<dbReference type="RefSeq" id="XP_024331039.1">
    <property type="nucleotide sequence ID" value="XM_024474796.1"/>
</dbReference>
<organism evidence="1 2">
    <name type="scientific">Vairimorpha ceranae</name>
    <dbReference type="NCBI Taxonomy" id="40302"/>
    <lineage>
        <taxon>Eukaryota</taxon>
        <taxon>Fungi</taxon>
        <taxon>Fungi incertae sedis</taxon>
        <taxon>Microsporidia</taxon>
        <taxon>Nosematidae</taxon>
        <taxon>Vairimorpha</taxon>
    </lineage>
</organism>
<accession>A0A0F9YRR3</accession>
<dbReference type="EMBL" id="JPQZ01000025">
    <property type="protein sequence ID" value="KKO75297.1"/>
    <property type="molecule type" value="Genomic_DNA"/>
</dbReference>
<dbReference type="OrthoDB" id="2196308at2759"/>
<comment type="caution">
    <text evidence="1">The sequence shown here is derived from an EMBL/GenBank/DDBJ whole genome shotgun (WGS) entry which is preliminary data.</text>
</comment>
<dbReference type="GeneID" id="36319724"/>
<name>A0A0F9YRR3_9MICR</name>
<dbReference type="Proteomes" id="UP000034350">
    <property type="component" value="Unassembled WGS sequence"/>
</dbReference>
<keyword evidence="2" id="KW-1185">Reference proteome</keyword>
<gene>
    <name evidence="1" type="ORF">AAJ76_2500019966</name>
</gene>
<dbReference type="AlphaFoldDB" id="A0A0F9YRR3"/>
<dbReference type="VEuPathDB" id="MicrosporidiaDB:G9O61_00g009370"/>
<protein>
    <submittedName>
        <fullName evidence="1">Uncharacterized protein</fullName>
    </submittedName>
</protein>
<reference evidence="1 2" key="1">
    <citation type="journal article" date="2015" name="Environ. Microbiol.">
        <title>Genome analyses suggest the presence of polyploidy and recent human-driven expansions in eight global populations of the honeybee pathogen Nosema ceranae.</title>
        <authorList>
            <person name="Pelin A."/>
            <person name="Selman M."/>
            <person name="Aris-Brosou S."/>
            <person name="Farinelli L."/>
            <person name="Corradi N."/>
        </authorList>
    </citation>
    <scope>NUCLEOTIDE SEQUENCE [LARGE SCALE GENOMIC DNA]</scope>
    <source>
        <strain evidence="1 2">PA08 1199</strain>
    </source>
</reference>